<protein>
    <submittedName>
        <fullName evidence="3">Leukotoxin LktA family filamentous adhesin</fullName>
    </submittedName>
</protein>
<name>A0A4R5VA20_9RHOB</name>
<feature type="chain" id="PRO_5020737282" evidence="2">
    <location>
        <begin position="43"/>
        <end position="5248"/>
    </location>
</feature>
<feature type="signal peptide" evidence="2">
    <location>
        <begin position="1"/>
        <end position="42"/>
    </location>
</feature>
<evidence type="ECO:0000256" key="1">
    <source>
        <dbReference type="SAM" id="MobiDB-lite"/>
    </source>
</evidence>
<keyword evidence="4" id="KW-1185">Reference proteome</keyword>
<feature type="non-terminal residue" evidence="3">
    <location>
        <position position="5248"/>
    </location>
</feature>
<evidence type="ECO:0000313" key="3">
    <source>
        <dbReference type="EMBL" id="TDK49002.1"/>
    </source>
</evidence>
<reference evidence="3 4" key="1">
    <citation type="submission" date="2019-03" db="EMBL/GenBank/DDBJ databases">
        <title>Ruegeria lutea sp. nov., a novel strain, isolated from marine sediment, the Masan Bay, South Korea.</title>
        <authorList>
            <person name="Kim J."/>
            <person name="Kim D.-Y."/>
            <person name="Lee S.-S."/>
        </authorList>
    </citation>
    <scope>NUCLEOTIDE SEQUENCE [LARGE SCALE GENOMIC DNA]</scope>
    <source>
        <strain evidence="3 4">318-1</strain>
    </source>
</reference>
<comment type="caution">
    <text evidence="3">The sequence shown here is derived from an EMBL/GenBank/DDBJ whole genome shotgun (WGS) entry which is preliminary data.</text>
</comment>
<dbReference type="NCBIfam" id="NF012204">
    <property type="entry name" value="adhes_FxxPxG"/>
    <property type="match status" value="1"/>
</dbReference>
<dbReference type="OrthoDB" id="6721845at2"/>
<accession>A0A4R5VA20</accession>
<organism evidence="3 4">
    <name type="scientific">Antarcticimicrobium luteum</name>
    <dbReference type="NCBI Taxonomy" id="2547397"/>
    <lineage>
        <taxon>Bacteria</taxon>
        <taxon>Pseudomonadati</taxon>
        <taxon>Pseudomonadota</taxon>
        <taxon>Alphaproteobacteria</taxon>
        <taxon>Rhodobacterales</taxon>
        <taxon>Paracoccaceae</taxon>
        <taxon>Antarcticimicrobium</taxon>
    </lineage>
</organism>
<feature type="compositionally biased region" description="Acidic residues" evidence="1">
    <location>
        <begin position="5164"/>
        <end position="5248"/>
    </location>
</feature>
<feature type="region of interest" description="Disordered" evidence="1">
    <location>
        <begin position="5159"/>
        <end position="5248"/>
    </location>
</feature>
<proteinExistence type="predicted"/>
<dbReference type="EMBL" id="SMUV01000062">
    <property type="protein sequence ID" value="TDK49002.1"/>
    <property type="molecule type" value="Genomic_DNA"/>
</dbReference>
<sequence>MPGFFCPNVFRSSDLIIHRKTLRMASAAVLSAVLTVAPALQAAAQGIRPDGRTATTVTTKGRVTDVRTSTLSQGFGVNSLLDLNVGVGTVANIHAPKGAGGTVNIITGGRGVVVDGTLNGMKNGRVGGGLYIASPDGFTIGADGKILAGRIGLSTPTRGFARRMIGADGGVDGDAVRTLVDGNARLGEASIDVAGRIAADESVRLRAGGDITVSGRIEAGDRAGLMDAAVNMGDVSLFAGGAVRLQDGAGISAGGGEDGGRVDIRAGRDISLDWGAVVGAEGLKNGDGGEVVIFAGDTAHLGEGAVVSAAALGEGGGGFVEFSGVETVELMGELRAWSAMGEGGSVLIDPAEVIVSADVFTHGADYTLTASERIAVGEGVTVSTRNTGGTTDHLTADSIGASGALTLEAPVIEIEAGAMLLAFANAGGFASGDILLDAHVLDNIDLSTSALPAGTARITVLDAVLWGGDVTLRTRVNKDNIYSTDGMVNDYVTDMFGGTGVTQIDALLRNTVNGVDQDVAELLDTLDEANLPAALTARAITRVAGSYIIAKGNATISSKATTDIGLNPDNQALAIAVAYSDTQAETLVEGSQVFTGGDLNLSALAIEKLDLGAGSDDADSASNMALALSLRRSSATALMVGSTYRLSEIEGLTKSFPFDATVMGDATVHAEVRKDIAISATSGGNDSGAGEAVILSYDDTLAQASVTTFLRTDDGDFTIDALTDYVAYDLSATVDEDGLGLPVAAPTDGTDTLAAALDATRATLSSVLGSTLDGAAMVVDVANTETLASFGAETPYLSVLNPWWPEREGSGGSFAAMVDAEDDASEGTALTISALTDLGESSVAATVGSENDEGFSAGGTAILSGLGIETTATADGLNILSGPELAVEAELTGGYAMRQSSVGGADMGLSFGYLNTDFTTQAIMTDFFSSDIAGIAVSATEELELTNAQEAVTFSDAASGTLGFARTDYDSDVLARIGNNQFISDKRDAVSVAADSATSLDTVAMRNGTVLDDKAQVSAATALVTSHGEVRAEVLGWYGLERDALTISATDRTWRQIVANASADGDSLNVLGALAYDEYRRDTVARMSDVPIHGMVDGLSITALSETGSNVVSIGRATGDAGTSLAGLGAWIVDDRDVRARLAASYSEISLEGGLEIDATRTDNYVLLQGTEASSGSGAGIAVGVLLLGGETRTAAKLNLYTPVMSGGEPVDPEDPEFAPVWATVGDGGSVSITATNAATAFDLTMGGGAADNFGGMGSLAYVDMGHLADDTALTEATEVLLDGGSERADYSGETDTVLDAMAADYIAAGDLGGGGLAPQDVRDSLTIATLKVSDGVADLGSSVTVEAVDDRKATAIAGQLQSGLVAAATEAFTTYFSIDDLSEDGVDLSLRPDSVGDAVDTAKQVYGTGVKASYAISDFKDAISDAGTISTSATTVGAAAGVTVIGGSVVAEVDLTAADEWSADGSLSTGALTIASRNRATATALGFGMQLGSNSIGASVSHSRLNQMATAGILNGAVGAGTVDITAENSGRATTIGGIALGASGNAAVGGTVSLADLDAASLAAVTNATVTAGGGLTIDANDSSSALSLAIAGGGSAGSVSGIGAIGATSQRAVVRAGAFGSTLMATGGKLSIAATQDATTNALTVQGGGSGSIAVGAAISDVTLRGKTEALAISSALAANTSDIELSASSERSIGSAAMGANVGGTAGITGSISLITREDTVRAGVDGSALTAGDSILVESLAEATLGASGGGGEGLLSGIGAPTVSLAGGGTVGIGASITVITSSATVMAEVVGGSTLTATGTAEDNGIAGHRRDGQVLESHRYHGVAVVADSATALNALSVGAAAAGTVAISVQVPVLFVEDSVTAHIAGGSVDSAADISVMAGNASVLRILSMLAQGSGAVSGGADVEVLNLAKTTSALVEDADLIAVGDIGLDATSAEEIETTSASLSAGATAAVAGVVQVMKGENETTAVLSGGTAEAGGGLDIDAGSVRSIDQTGVNGNFGLYAAVGGQVFYMQAEDAVTAEIADGSAADHAVVDAEGDVAITAASDLEIDNIVVSGGAGAVAVSASVLVVKTEQEVSARIGEHASLTGRTADSILVEADQDIQHSATVGNINGGGAAIGAAVLQLSGGNQVLAEIDDHATATASGAVTVTAKAERDITADSAAAAVGGFAFQGSATLVSYGLDVLDLAANDGQPRSDSEIDSSLETVEDEMNDSGSFDGYGAGDDAAEAALERALSVRSAIASARGTVVPEGVTARVGESAVVRAGSVTVAGEESGIITATSGGVSGGTVSFTGALARVKLGSAVGVEIDTSAVLRSEGAISLTAGSDVDVGGTKAIAGTGGAIGGAAAVAETHAARIVGVTLADDVLLSGIGSGVAQDVEIAASETGDAAAEATGFSVGAIAAGGVFATTRSSSDIAVSFAGDATAPLLKADTLSIAATRAGAIEAKGLGLSGGSLFGLSGVDVAAYDSSEVGIDLGAVTLIAGGLVEISATSQAVMTVKGTGAAISQGISVSGTFAHAEREAQVEILADGFDLTAGELSVLALDAESTEADGASSISSKTFSASGGVGSAGGGVTSLENDASVSVDLTLAAMDVGGDAAVVSGTNTEIIALSTGLNLGFLGLGANLVEVNTDADAALSLAVSGTGVIGGALTALAAGIEDISVETHAGLGSIFSVHGAKSELDIDGDVTLDLDGGDGLSVGGTLAAATYRGVSFANTADSIEVSLADFGGTKIDNDVNADSSLILAGALDADAFEAEIVTEINKSDDGYSGQIGSGGLLDGTSLDSETDIDVTAVLTVADGARLTETGSDGVSDYDTHLAISSFYDLADSVKIDTGGGLLVPTAKTSIDVDASDVAIRIGDADIVADAGIEMEILAEATITTEAFVNVYGLAGSPHAEAISDYDAAQAIEISAGASVLSDEGSIHITSAGDASDISSELRVWNATAVPIGRKPYAKSRNALSNEITIDSGAEVRAANDVELVTGAGDTDTYSYGLASDLYRETAETVVNALGDIVGAEDVSLDTEVGETVETFSAAVLIDGEVESGTNYFQQLVVDESGVTAATDGLDYEILSDADLSDLLDLSLDDLNGELADAIATDDLVSQVRLEAEIARLETILDDMGTNPIDLIRVISAYSAPGDVEVTADTLTGGGTVISHGDATILIVNDSPAVIEVVEAEIPYRGGGLVLLNDIPLTDATAPSELTIQATASADIAAETLISVENFYASATGISGDIYVTGSIENLRGTVSLFTADGDIMVLGGEIDAANVDIHSGGDFVLTSGDGLVTLGASAFSTYAPLFANTLSGLDGCLDYICYLEDIAGSDYEDVLSGGGEIVAQGGVYVYANGEVNITGLIQSGVTDFEVMIEDSITDVIDDWDSLQTVAVLYSPAGNGTSPAEEPFQDAASGNVTLRYDQDSGVILIDPIIAKGGEIEIVGHIISTGGGELVAANGYAHVEITNESDLPIVLSDISTGYDEGANGFIRIVDLARENSSGDGFVTTEYELAADGTVTRTVTGLLVRPIVQIDKPTYEIVDDWRVVYAAGEIVPRVDGSYEYDEDNLGAIIVTRYDHVDIALDADFNGRIDEDEVTSSSVVEEEELANVPFSSKYAVLAEEIDIDTILDDLGSSFPDGVVNAWVGDSDYDYVQVGDQDLVTAWDFESVDVGDWTLEQDNPFGADVYERTRTVTETTSNWDVHIIAADRTVGIGFEGHDMGSLTVTSVGDVIFDGSVYNRSGLTTITSTGGAILANSRSNPFETNKLVMSAEGDILYSRAYDGPGYTGGGDAGIEMVLPGARDHDFLGSSGTVLGSLFSSTTAATDFRIDQAEGFGLDISAGGSARIEEVTGDMEILSAYAEDDLHLTAANSILVHRYSTAPVQVAGERLKLTTTAGSVGTLEAPLVFEADAIVADAGGDINLLTSSDQPVRVKHLISAEGDVSLVSTVSDIWDYDFTATVDRRAEEGLLEALWDEMGLRAVDADGAAETERETELIASFEEQKTQDYFEYWNRLRTWEVDGSGALVEGEPLAYDPDFAVTFSAEEIVRLEADGLSAAQIADLAETATERFHALHETWGSVRFDADFEYNATLANRSELTTGLHWSEAQLGTGLRSELILPVTDTVPVIEDPNFLGHDINIVSAGDIGRNRNPYVIDRATGLTEEALLELWTAERVDIGIGEDSIEVARADDVDIEATGHLFALAGGDALIGSEHAIEILYADAVEDLRIKSAEALTRAPDGDLVPHMLRGKTIVLEAAEGGIGALSEPLLITQLADGALVARADGQIRLTAPTSDMAVTEIFSDTGVVLSTLTGSILDQGGTDGVDILTDNLVLLSAGSIGTEDDPLDVQMYGGDGSISAVALTGDLDLAVTDGDVSVGLIGSYLGDVRIDIQAGDLRLLGLSDPALAELFTVEALAGGTGATETGIGGLQGAFSGPGSPLDELADLPKTGAETLAPEIDLPWASGGIDGDSSSDIPMIAAIHAGGTLVLDVSGSVVGREGGALDIQASEKAEFRTGDSFGTRENYILSRLDAAPDGAPAELYLRDYDKDDGRAPDYYLANIGATDLRKANLTEGESTVRLMSYGDLTVDAASLLRGGTIWLGAVGDNPNGSGADVVVGNGVTVEADGLGLFSTNAVEIEGTDGLSVEGADLMVLASNLLFPDACSGCGSVTVAGDHVLNIVTEHSVNLASVAVPEGDVRILTAGVGKIGIGTLEADQISLITRFGDVDIATLTGADLTVIANGTVHPGVYALSGSVDIDATMIGRSAAEPLTLIGGEEATEIALYGEYGMYVELDDGDLYEIETLGAGATGVGINLDALSDGLATLTLKSVATAGSDVTVTSDILTIAGDVTSTGGDVTMRSLVGALRMADNTLIDALNGHITLTSAGDMVLASLRTLGQDPDAPMIYVSATEALTLADTIGANIMAGVPGDAHAVVYAGAIATGPGESLWIDASQITVYSGLGDLHLTSTLAETGIVSLVSGNGDDIDFVALGDIVLKDAELISADPLGIEKGRISLNSNYGDIDGSVATLEAAELTMVTPEGRIGAPGSPVALVSDGSTRLRVGATGVIALDVAGDLDAAFILSEGGSVAVTATGTAQIDLIGGSGSVTVESAGGSVTLVTEGTVVPTIPEIANLTTATRFPELVAGPQPELVLADGDDGTGDDGTGDDGTGDDGTGDDGTGDDGTGDDGTGDDGTGDDGTGDDGTGDDGTGDDGTGDDGTGDDGTGDDGTGDDGTGDDG</sequence>
<evidence type="ECO:0000256" key="2">
    <source>
        <dbReference type="SAM" id="SignalP"/>
    </source>
</evidence>
<dbReference type="InterPro" id="IPR011050">
    <property type="entry name" value="Pectin_lyase_fold/virulence"/>
</dbReference>
<dbReference type="Proteomes" id="UP000295301">
    <property type="component" value="Unassembled WGS sequence"/>
</dbReference>
<gene>
    <name evidence="3" type="ORF">E1832_09445</name>
</gene>
<keyword evidence="2" id="KW-0732">Signal</keyword>
<evidence type="ECO:0000313" key="4">
    <source>
        <dbReference type="Proteomes" id="UP000295301"/>
    </source>
</evidence>
<dbReference type="SUPFAM" id="SSF51126">
    <property type="entry name" value="Pectin lyase-like"/>
    <property type="match status" value="1"/>
</dbReference>